<evidence type="ECO:0000256" key="1">
    <source>
        <dbReference type="SAM" id="SignalP"/>
    </source>
</evidence>
<dbReference type="Proteomes" id="UP000064893">
    <property type="component" value="Chromosome"/>
</dbReference>
<gene>
    <name evidence="3" type="ORF">L21SP5_00744</name>
</gene>
<evidence type="ECO:0000313" key="4">
    <source>
        <dbReference type="Proteomes" id="UP000064893"/>
    </source>
</evidence>
<feature type="chain" id="PRO_5006599159" description="DUF4384 domain-containing protein" evidence="1">
    <location>
        <begin position="22"/>
        <end position="265"/>
    </location>
</feature>
<sequence length="265" mass="30249" precursor="true">MKTKIFIAVFLYLAINVSAQSDNIISVKNIKGQAIGGINTAPAEIIEKAIKNAKLNALTKAGIHEQINTYQNLYRSETSQDYEEIFMSDVFTNISGVVQSVTIKDTVARFDESNYALKVTITADAKVIKYDKKEDRTFDAWVEGIKNYYNSPSPATFKIKPTEDCYAQIFLIAREQESYQLYPNQYEKQQLLKAHKEHSFPTVPYIDYELSTKLKQEPHRLIIVLLKESIPFTGKVAYKPILDWIFSISPEKRVVKSFGITVIKN</sequence>
<protein>
    <recommendedName>
        <fullName evidence="2">DUF4384 domain-containing protein</fullName>
    </recommendedName>
</protein>
<dbReference type="EMBL" id="CP013118">
    <property type="protein sequence ID" value="ALO14416.1"/>
    <property type="molecule type" value="Genomic_DNA"/>
</dbReference>
<keyword evidence="4" id="KW-1185">Reference proteome</keyword>
<organism evidence="3 4">
    <name type="scientific">Salinivirga cyanobacteriivorans</name>
    <dbReference type="NCBI Taxonomy" id="1307839"/>
    <lineage>
        <taxon>Bacteria</taxon>
        <taxon>Pseudomonadati</taxon>
        <taxon>Bacteroidota</taxon>
        <taxon>Bacteroidia</taxon>
        <taxon>Bacteroidales</taxon>
        <taxon>Salinivirgaceae</taxon>
        <taxon>Salinivirga</taxon>
    </lineage>
</organism>
<evidence type="ECO:0000313" key="3">
    <source>
        <dbReference type="EMBL" id="ALO14416.1"/>
    </source>
</evidence>
<accession>A0A0S2HWH0</accession>
<keyword evidence="1" id="KW-0732">Signal</keyword>
<dbReference type="InterPro" id="IPR025493">
    <property type="entry name" value="DUF4384"/>
</dbReference>
<feature type="domain" description="DUF4384" evidence="2">
    <location>
        <begin position="156"/>
        <end position="202"/>
    </location>
</feature>
<dbReference type="RefSeq" id="WP_057951964.1">
    <property type="nucleotide sequence ID" value="NZ_CP013118.1"/>
</dbReference>
<feature type="signal peptide" evidence="1">
    <location>
        <begin position="1"/>
        <end position="21"/>
    </location>
</feature>
<dbReference type="KEGG" id="blq:L21SP5_00744"/>
<evidence type="ECO:0000259" key="2">
    <source>
        <dbReference type="Pfam" id="PF14326"/>
    </source>
</evidence>
<dbReference type="OrthoDB" id="9765204at2"/>
<name>A0A0S2HWH0_9BACT</name>
<reference evidence="3 4" key="1">
    <citation type="submission" date="2015-11" db="EMBL/GenBank/DDBJ databases">
        <title>Description and complete genome sequence of a novel strain predominating in hypersaline microbial mats and representing a new family of the Bacteriodetes phylum.</title>
        <authorList>
            <person name="Spring S."/>
            <person name="Bunk B."/>
            <person name="Sproer C."/>
            <person name="Klenk H.-P."/>
        </authorList>
    </citation>
    <scope>NUCLEOTIDE SEQUENCE [LARGE SCALE GENOMIC DNA]</scope>
    <source>
        <strain evidence="3 4">L21-Spi-D4</strain>
    </source>
</reference>
<dbReference type="AlphaFoldDB" id="A0A0S2HWH0"/>
<dbReference type="Pfam" id="PF14326">
    <property type="entry name" value="DUF4384"/>
    <property type="match status" value="1"/>
</dbReference>
<dbReference type="STRING" id="1307839.L21SP5_00744"/>
<proteinExistence type="predicted"/>